<gene>
    <name evidence="1" type="ORF">SAMN05192570_0754</name>
</gene>
<protein>
    <submittedName>
        <fullName evidence="1">Uncharacterized protein</fullName>
    </submittedName>
</protein>
<proteinExistence type="predicted"/>
<evidence type="ECO:0000313" key="2">
    <source>
        <dbReference type="Proteomes" id="UP000198788"/>
    </source>
</evidence>
<accession>A0A1I6P1S7</accession>
<dbReference type="EMBL" id="FOZV01000001">
    <property type="protein sequence ID" value="SFS34176.1"/>
    <property type="molecule type" value="Genomic_DNA"/>
</dbReference>
<name>A0A1I6P1S7_9CAUL</name>
<dbReference type="STRING" id="871741.SAMN05192570_0754"/>
<dbReference type="RefSeq" id="WP_092306877.1">
    <property type="nucleotide sequence ID" value="NZ_FOZV01000001.1"/>
</dbReference>
<dbReference type="Proteomes" id="UP000198788">
    <property type="component" value="Unassembled WGS sequence"/>
</dbReference>
<evidence type="ECO:0000313" key="1">
    <source>
        <dbReference type="EMBL" id="SFS34176.1"/>
    </source>
</evidence>
<sequence length="222" mass="23803">MAGGLGYRWFEDRRAERDRLDFEAAAGAAALKTVDDLTGAHLVSVQADRNGKACGWMRLTPGVGSVPFRVLGPVTEGDALLVVVPRLDTADPGAWADAAFSKALTMVICENRGRAAGLPPPPADAHLAPEVDRPLGALWDHPGPEWAVFPVGDAGHVAMSRTVGGGATRSPVFRTRSEAEQWTRGEGAALARENDRRGRKRLRQLDACLERHPVGDPTRRSC</sequence>
<organism evidence="1 2">
    <name type="scientific">Brevundimonas viscosa</name>
    <dbReference type="NCBI Taxonomy" id="871741"/>
    <lineage>
        <taxon>Bacteria</taxon>
        <taxon>Pseudomonadati</taxon>
        <taxon>Pseudomonadota</taxon>
        <taxon>Alphaproteobacteria</taxon>
        <taxon>Caulobacterales</taxon>
        <taxon>Caulobacteraceae</taxon>
        <taxon>Brevundimonas</taxon>
    </lineage>
</organism>
<reference evidence="2" key="1">
    <citation type="submission" date="2016-10" db="EMBL/GenBank/DDBJ databases">
        <authorList>
            <person name="Varghese N."/>
            <person name="Submissions S."/>
        </authorList>
    </citation>
    <scope>NUCLEOTIDE SEQUENCE [LARGE SCALE GENOMIC DNA]</scope>
    <source>
        <strain evidence="2">CGMCC 1.10683</strain>
    </source>
</reference>
<keyword evidence="2" id="KW-1185">Reference proteome</keyword>
<dbReference type="AlphaFoldDB" id="A0A1I6P1S7"/>